<dbReference type="AlphaFoldDB" id="A0A5B8XGY0"/>
<organism evidence="2 3">
    <name type="scientific">Candidatus Deianiraea vastatrix</name>
    <dbReference type="NCBI Taxonomy" id="2163644"/>
    <lineage>
        <taxon>Bacteria</taxon>
        <taxon>Pseudomonadati</taxon>
        <taxon>Pseudomonadota</taxon>
        <taxon>Alphaproteobacteria</taxon>
        <taxon>Rickettsiales</taxon>
        <taxon>Candidatus Deianiraeaceae</taxon>
        <taxon>Candidatus Deianiraea</taxon>
    </lineage>
</organism>
<sequence>MSNNIPPEDKDFIRRVNIPPEDKAFIRRSIMQHLANKTEASHAISDFVESIFKIIIIIPQFTITFLILSIFIVADWKIFKILFELESDFNKLSIIMNDGNSRYIIAFLILQLFLFSTRFGVKSTMQLLDKIKSIFSKNKITSPKQQ</sequence>
<evidence type="ECO:0000313" key="3">
    <source>
        <dbReference type="Proteomes" id="UP000321934"/>
    </source>
</evidence>
<accession>A0A5B8XGY0</accession>
<feature type="transmembrane region" description="Helical" evidence="1">
    <location>
        <begin position="103"/>
        <end position="121"/>
    </location>
</feature>
<name>A0A5B8XGY0_9RICK</name>
<keyword evidence="1" id="KW-1133">Transmembrane helix</keyword>
<feature type="transmembrane region" description="Helical" evidence="1">
    <location>
        <begin position="61"/>
        <end position="83"/>
    </location>
</feature>
<reference evidence="2 3" key="1">
    <citation type="journal article" date="2019" name="ISME J.">
        <title>Deianiraea, an extracellular bacterium associated with the ciliate Paramecium, suggests an alternative scenario for the evolution of Rickettsiales.</title>
        <authorList>
            <person name="Castelli M."/>
            <person name="Sabaneyeva E."/>
            <person name="Lanzoni O."/>
            <person name="Lebedeva N."/>
            <person name="Floriano A.M."/>
            <person name="Gaiarsa S."/>
            <person name="Benken K."/>
            <person name="Modeo L."/>
            <person name="Bandi C."/>
            <person name="Potekhin A."/>
            <person name="Sassera D."/>
            <person name="Petroni G."/>
        </authorList>
    </citation>
    <scope>NUCLEOTIDE SEQUENCE [LARGE SCALE GENOMIC DNA]</scope>
    <source>
        <strain evidence="2">CyL4-1</strain>
    </source>
</reference>
<proteinExistence type="predicted"/>
<keyword evidence="1" id="KW-0812">Transmembrane</keyword>
<evidence type="ECO:0000313" key="2">
    <source>
        <dbReference type="EMBL" id="QED23411.1"/>
    </source>
</evidence>
<evidence type="ECO:0000256" key="1">
    <source>
        <dbReference type="SAM" id="Phobius"/>
    </source>
</evidence>
<dbReference type="RefSeq" id="WP_146820684.1">
    <property type="nucleotide sequence ID" value="NZ_CP029077.1"/>
</dbReference>
<dbReference type="EMBL" id="CP029077">
    <property type="protein sequence ID" value="QED23411.1"/>
    <property type="molecule type" value="Genomic_DNA"/>
</dbReference>
<keyword evidence="1" id="KW-0472">Membrane</keyword>
<dbReference type="Proteomes" id="UP000321934">
    <property type="component" value="Chromosome"/>
</dbReference>
<gene>
    <name evidence="2" type="ORF">Deia_00617</name>
</gene>
<protein>
    <submittedName>
        <fullName evidence="2">Uncharacterized protein</fullName>
    </submittedName>
</protein>
<keyword evidence="3" id="KW-1185">Reference proteome</keyword>